<accession>A0A0A9D032</accession>
<reference evidence="1" key="2">
    <citation type="journal article" date="2015" name="Data Brief">
        <title>Shoot transcriptome of the giant reed, Arundo donax.</title>
        <authorList>
            <person name="Barrero R.A."/>
            <person name="Guerrero F.D."/>
            <person name="Moolhuijzen P."/>
            <person name="Goolsby J.A."/>
            <person name="Tidwell J."/>
            <person name="Bellgard S.E."/>
            <person name="Bellgard M.I."/>
        </authorList>
    </citation>
    <scope>NUCLEOTIDE SEQUENCE</scope>
    <source>
        <tissue evidence="1">Shoot tissue taken approximately 20 cm above the soil surface</tissue>
    </source>
</reference>
<organism evidence="1">
    <name type="scientific">Arundo donax</name>
    <name type="common">Giant reed</name>
    <name type="synonym">Donax arundinaceus</name>
    <dbReference type="NCBI Taxonomy" id="35708"/>
    <lineage>
        <taxon>Eukaryota</taxon>
        <taxon>Viridiplantae</taxon>
        <taxon>Streptophyta</taxon>
        <taxon>Embryophyta</taxon>
        <taxon>Tracheophyta</taxon>
        <taxon>Spermatophyta</taxon>
        <taxon>Magnoliopsida</taxon>
        <taxon>Liliopsida</taxon>
        <taxon>Poales</taxon>
        <taxon>Poaceae</taxon>
        <taxon>PACMAD clade</taxon>
        <taxon>Arundinoideae</taxon>
        <taxon>Arundineae</taxon>
        <taxon>Arundo</taxon>
    </lineage>
</organism>
<dbReference type="AlphaFoldDB" id="A0A0A9D032"/>
<evidence type="ECO:0000313" key="1">
    <source>
        <dbReference type="EMBL" id="JAD80048.1"/>
    </source>
</evidence>
<sequence>MIAIAITKCQYGKCMLVSISEQYKRKISVGKHSEQLVKKGHYFLY</sequence>
<dbReference type="EMBL" id="GBRH01217847">
    <property type="protein sequence ID" value="JAD80048.1"/>
    <property type="molecule type" value="Transcribed_RNA"/>
</dbReference>
<protein>
    <submittedName>
        <fullName evidence="1">Uncharacterized protein</fullName>
    </submittedName>
</protein>
<proteinExistence type="predicted"/>
<name>A0A0A9D032_ARUDO</name>
<reference evidence="1" key="1">
    <citation type="submission" date="2014-09" db="EMBL/GenBank/DDBJ databases">
        <authorList>
            <person name="Magalhaes I.L.F."/>
            <person name="Oliveira U."/>
            <person name="Santos F.R."/>
            <person name="Vidigal T.H.D.A."/>
            <person name="Brescovit A.D."/>
            <person name="Santos A.J."/>
        </authorList>
    </citation>
    <scope>NUCLEOTIDE SEQUENCE</scope>
    <source>
        <tissue evidence="1">Shoot tissue taken approximately 20 cm above the soil surface</tissue>
    </source>
</reference>